<gene>
    <name evidence="1" type="ORF">Maq22A_3p50035</name>
</gene>
<dbReference type="KEGG" id="maqu:Maq22A_3p50035"/>
<proteinExistence type="predicted"/>
<reference evidence="2" key="2">
    <citation type="submission" date="2015-01" db="EMBL/GenBank/DDBJ databases">
        <title>Complete genome sequence of Methylobacterium aquaticum strain 22A.</title>
        <authorList>
            <person name="Tani A."/>
            <person name="Ogura Y."/>
            <person name="Hayashi T."/>
        </authorList>
    </citation>
    <scope>NUCLEOTIDE SEQUENCE [LARGE SCALE GENOMIC DNA]</scope>
    <source>
        <strain evidence="2">MA-22A</strain>
        <plasmid evidence="2">Plasmid pMaq22A_3p DNA</plasmid>
    </source>
</reference>
<evidence type="ECO:0000313" key="2">
    <source>
        <dbReference type="Proteomes" id="UP000061432"/>
    </source>
</evidence>
<dbReference type="EMBL" id="AP014707">
    <property type="protein sequence ID" value="BAQ50263.1"/>
    <property type="molecule type" value="Genomic_DNA"/>
</dbReference>
<reference evidence="1 2" key="1">
    <citation type="journal article" date="2015" name="Genome Announc.">
        <title>Complete Genome Sequence of Methylobacterium aquaticum Strain 22A, Isolated from Racomitrium japonicum Moss.</title>
        <authorList>
            <person name="Tani A."/>
            <person name="Ogura Y."/>
            <person name="Hayashi T."/>
            <person name="Kimbara K."/>
        </authorList>
    </citation>
    <scope>NUCLEOTIDE SEQUENCE [LARGE SCALE GENOMIC DNA]</scope>
    <source>
        <strain evidence="1 2">MA-22A</strain>
        <plasmid evidence="2">Plasmid pMaq22A_3p DNA</plasmid>
    </source>
</reference>
<sequence length="332" mass="36424">MNRPRLLGDPHLGRRFNKGIPVERRGERELLVLQQFKAELTAAAADRVETHICLGDLFDKPQVDYATLIHAACIYRDAASNSPGTTFYIIQGNHDDSRDLAEVTAWDVFQGLIVTSPNIVCVTEPMIVPDLGAALFPWKPDETAVEMVGRVAMGGLYGVKLTTAYGHWDVDPRSASHNLIPTKELAALGITKAYTGHVHLPSILKRDGIEVEVIGSMQPYAQGEDGGQGPVRYVTLSADDQLLYSAGAMLKDCCVRVILKPGESWEGPIPECRSWDIQRARPVDAEAPADVSMEGFDTMAVTLRALDDHEITPTVRQQIDGKIAETFGREHV</sequence>
<protein>
    <submittedName>
        <fullName evidence="1">DNA repair exonuclease</fullName>
    </submittedName>
</protein>
<dbReference type="OrthoDB" id="9773856at2"/>
<dbReference type="Gene3D" id="3.60.21.10">
    <property type="match status" value="1"/>
</dbReference>
<dbReference type="RefSeq" id="WP_060851312.1">
    <property type="nucleotide sequence ID" value="NZ_AP014707.1"/>
</dbReference>
<dbReference type="Proteomes" id="UP000061432">
    <property type="component" value="Plasmid pMaq22A_3p"/>
</dbReference>
<dbReference type="PATRIC" id="fig|270351.10.peg.7451"/>
<dbReference type="InterPro" id="IPR029052">
    <property type="entry name" value="Metallo-depent_PP-like"/>
</dbReference>
<organism evidence="1 2">
    <name type="scientific">Methylobacterium aquaticum</name>
    <dbReference type="NCBI Taxonomy" id="270351"/>
    <lineage>
        <taxon>Bacteria</taxon>
        <taxon>Pseudomonadati</taxon>
        <taxon>Pseudomonadota</taxon>
        <taxon>Alphaproteobacteria</taxon>
        <taxon>Hyphomicrobiales</taxon>
        <taxon>Methylobacteriaceae</taxon>
        <taxon>Methylobacterium</taxon>
    </lineage>
</organism>
<keyword evidence="1" id="KW-0269">Exonuclease</keyword>
<geneLocation type="plasmid" evidence="2">
    <name>pMaq22A_3p DNA</name>
</geneLocation>
<accession>A0A0C6FPR5</accession>
<keyword evidence="1" id="KW-0378">Hydrolase</keyword>
<evidence type="ECO:0000313" key="1">
    <source>
        <dbReference type="EMBL" id="BAQ50263.1"/>
    </source>
</evidence>
<keyword evidence="1" id="KW-0614">Plasmid</keyword>
<dbReference type="GO" id="GO:0004527">
    <property type="term" value="F:exonuclease activity"/>
    <property type="evidence" value="ECO:0007669"/>
    <property type="project" value="UniProtKB-KW"/>
</dbReference>
<name>A0A0C6FPR5_9HYPH</name>
<dbReference type="SUPFAM" id="SSF56300">
    <property type="entry name" value="Metallo-dependent phosphatases"/>
    <property type="match status" value="1"/>
</dbReference>
<dbReference type="AlphaFoldDB" id="A0A0C6FPR5"/>
<keyword evidence="1" id="KW-0540">Nuclease</keyword>